<organism evidence="2">
    <name type="scientific">Anguilla anguilla</name>
    <name type="common">European freshwater eel</name>
    <name type="synonym">Muraena anguilla</name>
    <dbReference type="NCBI Taxonomy" id="7936"/>
    <lineage>
        <taxon>Eukaryota</taxon>
        <taxon>Metazoa</taxon>
        <taxon>Chordata</taxon>
        <taxon>Craniata</taxon>
        <taxon>Vertebrata</taxon>
        <taxon>Euteleostomi</taxon>
        <taxon>Actinopterygii</taxon>
        <taxon>Neopterygii</taxon>
        <taxon>Teleostei</taxon>
        <taxon>Anguilliformes</taxon>
        <taxon>Anguillidae</taxon>
        <taxon>Anguilla</taxon>
    </lineage>
</organism>
<dbReference type="AlphaFoldDB" id="A0A0E9T8T2"/>
<evidence type="ECO:0000313" key="2">
    <source>
        <dbReference type="EMBL" id="JAH49807.1"/>
    </source>
</evidence>
<reference evidence="2" key="1">
    <citation type="submission" date="2014-11" db="EMBL/GenBank/DDBJ databases">
        <authorList>
            <person name="Amaro Gonzalez C."/>
        </authorList>
    </citation>
    <scope>NUCLEOTIDE SEQUENCE</scope>
</reference>
<name>A0A0E9T8T2_ANGAN</name>
<accession>A0A0E9T8T2</accession>
<proteinExistence type="predicted"/>
<keyword evidence="1" id="KW-0472">Membrane</keyword>
<sequence length="68" mass="7726">MSLCVSGSVILMVRAMFQLTCIMGTMDLTFFTWFHSKRSKASLVLVGCRHRGQTCFQTVTHLRRGDQV</sequence>
<keyword evidence="1" id="KW-1133">Transmembrane helix</keyword>
<reference evidence="2" key="2">
    <citation type="journal article" date="2015" name="Fish Shellfish Immunol.">
        <title>Early steps in the European eel (Anguilla anguilla)-Vibrio vulnificus interaction in the gills: Role of the RtxA13 toxin.</title>
        <authorList>
            <person name="Callol A."/>
            <person name="Pajuelo D."/>
            <person name="Ebbesson L."/>
            <person name="Teles M."/>
            <person name="MacKenzie S."/>
            <person name="Amaro C."/>
        </authorList>
    </citation>
    <scope>NUCLEOTIDE SEQUENCE</scope>
</reference>
<dbReference type="EMBL" id="GBXM01058770">
    <property type="protein sequence ID" value="JAH49807.1"/>
    <property type="molecule type" value="Transcribed_RNA"/>
</dbReference>
<evidence type="ECO:0000256" key="1">
    <source>
        <dbReference type="SAM" id="Phobius"/>
    </source>
</evidence>
<keyword evidence="1" id="KW-0812">Transmembrane</keyword>
<feature type="transmembrane region" description="Helical" evidence="1">
    <location>
        <begin position="15"/>
        <end position="34"/>
    </location>
</feature>
<protein>
    <submittedName>
        <fullName evidence="2">Uncharacterized protein</fullName>
    </submittedName>
</protein>